<proteinExistence type="predicted"/>
<dbReference type="EMBL" id="HACG01036752">
    <property type="protein sequence ID" value="CEK83617.1"/>
    <property type="molecule type" value="Transcribed_RNA"/>
</dbReference>
<sequence>MDSHTHPGRPRFCLMTSHFYLTRTKISKKKKLAALTSTARWWVKNQSEGHRNNDSLPS</sequence>
<dbReference type="AlphaFoldDB" id="A0A0B7ASL8"/>
<organism evidence="1">
    <name type="scientific">Arion vulgaris</name>
    <dbReference type="NCBI Taxonomy" id="1028688"/>
    <lineage>
        <taxon>Eukaryota</taxon>
        <taxon>Metazoa</taxon>
        <taxon>Spiralia</taxon>
        <taxon>Lophotrochozoa</taxon>
        <taxon>Mollusca</taxon>
        <taxon>Gastropoda</taxon>
        <taxon>Heterobranchia</taxon>
        <taxon>Euthyneura</taxon>
        <taxon>Panpulmonata</taxon>
        <taxon>Eupulmonata</taxon>
        <taxon>Stylommatophora</taxon>
        <taxon>Helicina</taxon>
        <taxon>Arionoidea</taxon>
        <taxon>Arionidae</taxon>
        <taxon>Arion</taxon>
    </lineage>
</organism>
<protein>
    <submittedName>
        <fullName evidence="1">Uncharacterized protein</fullName>
    </submittedName>
</protein>
<gene>
    <name evidence="1" type="primary">ORF138072</name>
</gene>
<reference evidence="1" key="1">
    <citation type="submission" date="2014-12" db="EMBL/GenBank/DDBJ databases">
        <title>Insight into the proteome of Arion vulgaris.</title>
        <authorList>
            <person name="Aradska J."/>
            <person name="Bulat T."/>
            <person name="Smidak R."/>
            <person name="Sarate P."/>
            <person name="Gangsoo J."/>
            <person name="Sialana F."/>
            <person name="Bilban M."/>
            <person name="Lubec G."/>
        </authorList>
    </citation>
    <scope>NUCLEOTIDE SEQUENCE</scope>
    <source>
        <tissue evidence="1">Skin</tissue>
    </source>
</reference>
<evidence type="ECO:0000313" key="1">
    <source>
        <dbReference type="EMBL" id="CEK83617.1"/>
    </source>
</evidence>
<accession>A0A0B7ASL8</accession>
<name>A0A0B7ASL8_9EUPU</name>